<proteinExistence type="predicted"/>
<keyword evidence="2" id="KW-1185">Reference proteome</keyword>
<name>A0A7C9HQ61_9DEIO</name>
<dbReference type="EMBL" id="WQLB01000003">
    <property type="protein sequence ID" value="MVN85912.1"/>
    <property type="molecule type" value="Genomic_DNA"/>
</dbReference>
<dbReference type="AlphaFoldDB" id="A0A7C9HQ61"/>
<gene>
    <name evidence="1" type="ORF">GO986_03940</name>
</gene>
<evidence type="ECO:0000313" key="2">
    <source>
        <dbReference type="Proteomes" id="UP000483286"/>
    </source>
</evidence>
<evidence type="ECO:0000313" key="1">
    <source>
        <dbReference type="EMBL" id="MVN85912.1"/>
    </source>
</evidence>
<accession>A0A7C9HQ61</accession>
<reference evidence="1 2" key="1">
    <citation type="submission" date="2019-12" db="EMBL/GenBank/DDBJ databases">
        <title>Deinococcus sp. HMF7620 Genome sequencing and assembly.</title>
        <authorList>
            <person name="Kang H."/>
            <person name="Kim H."/>
            <person name="Joh K."/>
        </authorList>
    </citation>
    <scope>NUCLEOTIDE SEQUENCE [LARGE SCALE GENOMIC DNA]</scope>
    <source>
        <strain evidence="1 2">HMF7620</strain>
    </source>
</reference>
<protein>
    <submittedName>
        <fullName evidence="1">Uncharacterized protein</fullName>
    </submittedName>
</protein>
<dbReference type="Proteomes" id="UP000483286">
    <property type="component" value="Unassembled WGS sequence"/>
</dbReference>
<sequence length="112" mass="11843">MAESATTSNAVLRLSGAWQGEATDPGRQFQGQVLVSSLEALPEGTAVEVSFQDSGRRVSGPGDHGAYVLRALGQSWPVLRLTQHPSAVGQNRDDRVPSSEWVAELVVGRSGT</sequence>
<dbReference type="RefSeq" id="WP_157457954.1">
    <property type="nucleotide sequence ID" value="NZ_WQLB01000003.1"/>
</dbReference>
<organism evidence="1 2">
    <name type="scientific">Deinococcus arboris</name>
    <dbReference type="NCBI Taxonomy" id="2682977"/>
    <lineage>
        <taxon>Bacteria</taxon>
        <taxon>Thermotogati</taxon>
        <taxon>Deinococcota</taxon>
        <taxon>Deinococci</taxon>
        <taxon>Deinococcales</taxon>
        <taxon>Deinococcaceae</taxon>
        <taxon>Deinococcus</taxon>
    </lineage>
</organism>
<comment type="caution">
    <text evidence="1">The sequence shown here is derived from an EMBL/GenBank/DDBJ whole genome shotgun (WGS) entry which is preliminary data.</text>
</comment>